<dbReference type="Gene3D" id="3.30.70.100">
    <property type="match status" value="1"/>
</dbReference>
<dbReference type="Pfam" id="PF00403">
    <property type="entry name" value="HMA"/>
    <property type="match status" value="1"/>
</dbReference>
<proteinExistence type="predicted"/>
<dbReference type="RefSeq" id="WP_096526121.1">
    <property type="nucleotide sequence ID" value="NZ_AP014836.1"/>
</dbReference>
<sequence>MEKTYKVDGMTCNGCAKSVERAITTAATTAIVKVNLEKKQITVTGIDDDVLIAQAVEAAGFDYEGPVLS</sequence>
<feature type="domain" description="HMA" evidence="2">
    <location>
        <begin position="1"/>
        <end position="64"/>
    </location>
</feature>
<dbReference type="PROSITE" id="PS01047">
    <property type="entry name" value="HMA_1"/>
    <property type="match status" value="1"/>
</dbReference>
<dbReference type="GO" id="GO:0046872">
    <property type="term" value="F:metal ion binding"/>
    <property type="evidence" value="ECO:0007669"/>
    <property type="project" value="UniProtKB-KW"/>
</dbReference>
<dbReference type="CDD" id="cd00371">
    <property type="entry name" value="HMA"/>
    <property type="match status" value="1"/>
</dbReference>
<dbReference type="PROSITE" id="PS50846">
    <property type="entry name" value="HMA_2"/>
    <property type="match status" value="1"/>
</dbReference>
<dbReference type="AlphaFoldDB" id="A0A1Q2SK11"/>
<keyword evidence="1" id="KW-0479">Metal-binding</keyword>
<reference evidence="3 4" key="1">
    <citation type="journal article" date="2017" name="ISME J.">
        <title>An acid-tolerant ammonia-oxidizing ?-proteobacterium from soil.</title>
        <authorList>
            <person name="Hayatsu M."/>
            <person name="Tago K."/>
            <person name="Uchiyama I."/>
            <person name="Toyoda A."/>
            <person name="Wang Y."/>
            <person name="Shimomura Y."/>
            <person name="Okubo T."/>
            <person name="Kurisu F."/>
            <person name="Hirono Y."/>
            <person name="Nonaka K."/>
            <person name="Akiyama H."/>
            <person name="Itoh T."/>
            <person name="Takami H."/>
        </authorList>
    </citation>
    <scope>NUCLEOTIDE SEQUENCE [LARGE SCALE GENOMIC DNA]</scope>
    <source>
        <strain evidence="3 4">TAO100</strain>
    </source>
</reference>
<dbReference type="SUPFAM" id="SSF55008">
    <property type="entry name" value="HMA, heavy metal-associated domain"/>
    <property type="match status" value="1"/>
</dbReference>
<dbReference type="EMBL" id="AP014836">
    <property type="protein sequence ID" value="BAW79458.1"/>
    <property type="molecule type" value="Genomic_DNA"/>
</dbReference>
<dbReference type="InterPro" id="IPR006121">
    <property type="entry name" value="HMA_dom"/>
</dbReference>
<evidence type="ECO:0000256" key="1">
    <source>
        <dbReference type="ARBA" id="ARBA00022723"/>
    </source>
</evidence>
<organism evidence="3 4">
    <name type="scientific">Candidatus Nitrosoglobus terrae</name>
    <dbReference type="NCBI Taxonomy" id="1630141"/>
    <lineage>
        <taxon>Bacteria</taxon>
        <taxon>Pseudomonadati</taxon>
        <taxon>Pseudomonadota</taxon>
        <taxon>Gammaproteobacteria</taxon>
        <taxon>Chromatiales</taxon>
        <taxon>Chromatiaceae</taxon>
        <taxon>Candidatus Nitrosoglobus</taxon>
    </lineage>
</organism>
<evidence type="ECO:0000313" key="3">
    <source>
        <dbReference type="EMBL" id="BAW79458.1"/>
    </source>
</evidence>
<dbReference type="OrthoDB" id="9814359at2"/>
<dbReference type="KEGG" id="ntt:TAO_0088"/>
<keyword evidence="4" id="KW-1185">Reference proteome</keyword>
<gene>
    <name evidence="3" type="ORF">TAO_0088</name>
</gene>
<protein>
    <submittedName>
        <fullName evidence="3">Heavy metal transport/detoxification protein</fullName>
    </submittedName>
</protein>
<dbReference type="InterPro" id="IPR036163">
    <property type="entry name" value="HMA_dom_sf"/>
</dbReference>
<evidence type="ECO:0000313" key="4">
    <source>
        <dbReference type="Proteomes" id="UP000243679"/>
    </source>
</evidence>
<name>A0A1Q2SK11_9GAMM</name>
<accession>A0A1Q2SK11</accession>
<evidence type="ECO:0000259" key="2">
    <source>
        <dbReference type="PROSITE" id="PS50846"/>
    </source>
</evidence>
<dbReference type="InterPro" id="IPR017969">
    <property type="entry name" value="Heavy-metal-associated_CS"/>
</dbReference>
<dbReference type="Proteomes" id="UP000243679">
    <property type="component" value="Chromosome"/>
</dbReference>